<dbReference type="Proteomes" id="UP001500889">
    <property type="component" value="Chromosome E"/>
</dbReference>
<organism evidence="2 3">
    <name type="scientific">Drosophila madeirensis</name>
    <name type="common">Fruit fly</name>
    <dbReference type="NCBI Taxonomy" id="30013"/>
    <lineage>
        <taxon>Eukaryota</taxon>
        <taxon>Metazoa</taxon>
        <taxon>Ecdysozoa</taxon>
        <taxon>Arthropoda</taxon>
        <taxon>Hexapoda</taxon>
        <taxon>Insecta</taxon>
        <taxon>Pterygota</taxon>
        <taxon>Neoptera</taxon>
        <taxon>Endopterygota</taxon>
        <taxon>Diptera</taxon>
        <taxon>Brachycera</taxon>
        <taxon>Muscomorpha</taxon>
        <taxon>Ephydroidea</taxon>
        <taxon>Drosophilidae</taxon>
        <taxon>Drosophila</taxon>
        <taxon>Sophophora</taxon>
    </lineage>
</organism>
<keyword evidence="3" id="KW-1185">Reference proteome</keyword>
<dbReference type="EMBL" id="AP029267">
    <property type="protein sequence ID" value="BFG06026.1"/>
    <property type="molecule type" value="Genomic_DNA"/>
</dbReference>
<evidence type="ECO:0000313" key="2">
    <source>
        <dbReference type="EMBL" id="BFG06026.1"/>
    </source>
</evidence>
<accession>A0AAU9GES1</accession>
<sequence>MESLRITKIRNNAKIKPNLSLASPKSTRALGKVCTNSKAFDYALLTGRGSSSDRPPLALIKSFLKIRTMEAFHMRPVPDHLKPRIMSESKPIYAPHRCVLDDRNCWTDFRQEQQQQQRKKAAKERKSRQRQQHGSLFKDEDITDLEP</sequence>
<gene>
    <name evidence="2" type="ORF">DMAD_04625</name>
</gene>
<feature type="region of interest" description="Disordered" evidence="1">
    <location>
        <begin position="110"/>
        <end position="147"/>
    </location>
</feature>
<name>A0AAU9GES1_DROMD</name>
<protein>
    <submittedName>
        <fullName evidence="2">Uncharacterized protein</fullName>
    </submittedName>
</protein>
<dbReference type="AlphaFoldDB" id="A0AAU9GES1"/>
<evidence type="ECO:0000313" key="3">
    <source>
        <dbReference type="Proteomes" id="UP001500889"/>
    </source>
</evidence>
<reference evidence="2 3" key="1">
    <citation type="submission" date="2024-02" db="EMBL/GenBank/DDBJ databases">
        <title>A chromosome-level genome assembly of Drosophila madeirensis, a fruit fly species endemic to Madeira island.</title>
        <authorList>
            <person name="Tomihara K."/>
            <person name="Llopart A."/>
            <person name="Yamamoto D."/>
        </authorList>
    </citation>
    <scope>NUCLEOTIDE SEQUENCE [LARGE SCALE GENOMIC DNA]</scope>
    <source>
        <strain evidence="2 3">RF1</strain>
    </source>
</reference>
<proteinExistence type="predicted"/>
<feature type="compositionally biased region" description="Basic residues" evidence="1">
    <location>
        <begin position="117"/>
        <end position="131"/>
    </location>
</feature>
<evidence type="ECO:0000256" key="1">
    <source>
        <dbReference type="SAM" id="MobiDB-lite"/>
    </source>
</evidence>